<sequence length="484" mass="54149">MGSNIWYVPGLEPRDPVTQVAYAQTSREELPPAGSASSSGSSPLVKDEKHPVRAAKEDHATRRTYKQLAKDREAFIKAVVVAAPRQNLWVSWLRSASVERLKFQATFIELFFDRQGSRFPGFEYILRSADQNSALITSLDAICLVHVGTAHSDERLLEAARMTYGSAVAKVRREILASRRDDSFLVAAVYLLTICEFFSATAAPDKGWRRHIRGIMQLLGSLDLAKLDPSIRILVGTLLRGPAVWNSICERKSLPGITNIQRALDDGTTFSSSTDFIKLAVRVPSMIEKVDLLCHARTRGEMVETSSVVDCCWDIVALGDELGAWMNAWYDTLDETPFQVIPISILSTNKADLTTQDTVFPIGYRFSTPLLAPKHRSYWACRLSLHQAHLELFEAYPERISEQPADNGQEARITEKAMQCADDLCMTVAFDTQPENGYVALFSAMVPLELAAAWYKRQNHQAKLEWCRQAMKIFRAAGLQTSQL</sequence>
<dbReference type="PANTHER" id="PTHR38111">
    <property type="entry name" value="ZN(2)-C6 FUNGAL-TYPE DOMAIN-CONTAINING PROTEIN-RELATED"/>
    <property type="match status" value="1"/>
</dbReference>
<evidence type="ECO:0000256" key="1">
    <source>
        <dbReference type="SAM" id="MobiDB-lite"/>
    </source>
</evidence>
<feature type="region of interest" description="Disordered" evidence="1">
    <location>
        <begin position="18"/>
        <end position="63"/>
    </location>
</feature>
<dbReference type="EMBL" id="CP099422">
    <property type="protein sequence ID" value="USW53233.1"/>
    <property type="molecule type" value="Genomic_DNA"/>
</dbReference>
<organism evidence="2 3">
    <name type="scientific">Septoria linicola</name>
    <dbReference type="NCBI Taxonomy" id="215465"/>
    <lineage>
        <taxon>Eukaryota</taxon>
        <taxon>Fungi</taxon>
        <taxon>Dikarya</taxon>
        <taxon>Ascomycota</taxon>
        <taxon>Pezizomycotina</taxon>
        <taxon>Dothideomycetes</taxon>
        <taxon>Dothideomycetidae</taxon>
        <taxon>Mycosphaerellales</taxon>
        <taxon>Mycosphaerellaceae</taxon>
        <taxon>Septoria</taxon>
    </lineage>
</organism>
<evidence type="ECO:0000313" key="3">
    <source>
        <dbReference type="Proteomes" id="UP001056384"/>
    </source>
</evidence>
<gene>
    <name evidence="2" type="ORF">Slin15195_G065520</name>
</gene>
<feature type="compositionally biased region" description="Low complexity" evidence="1">
    <location>
        <begin position="31"/>
        <end position="43"/>
    </location>
</feature>
<dbReference type="OrthoDB" id="3640086at2759"/>
<dbReference type="InterPro" id="IPR053178">
    <property type="entry name" value="Osmoadaptation_assoc"/>
</dbReference>
<protein>
    <submittedName>
        <fullName evidence="2">Uncharacterized protein</fullName>
    </submittedName>
</protein>
<feature type="compositionally biased region" description="Basic and acidic residues" evidence="1">
    <location>
        <begin position="45"/>
        <end position="61"/>
    </location>
</feature>
<evidence type="ECO:0000313" key="2">
    <source>
        <dbReference type="EMBL" id="USW53233.1"/>
    </source>
</evidence>
<reference evidence="2" key="1">
    <citation type="submission" date="2022-06" db="EMBL/GenBank/DDBJ databases">
        <title>Complete genome sequences of two strains of the flax pathogen Septoria linicola.</title>
        <authorList>
            <person name="Lapalu N."/>
            <person name="Simon A."/>
            <person name="Demenou B."/>
            <person name="Paumier D."/>
            <person name="Guillot M.-P."/>
            <person name="Gout L."/>
            <person name="Valade R."/>
        </authorList>
    </citation>
    <scope>NUCLEOTIDE SEQUENCE</scope>
    <source>
        <strain evidence="2">SE15195</strain>
    </source>
</reference>
<keyword evidence="3" id="KW-1185">Reference proteome</keyword>
<dbReference type="PANTHER" id="PTHR38111:SF2">
    <property type="entry name" value="FINGER DOMAIN PROTEIN, PUTATIVE (AFU_ORTHOLOGUE AFUA_1G01560)-RELATED"/>
    <property type="match status" value="1"/>
</dbReference>
<dbReference type="Proteomes" id="UP001056384">
    <property type="component" value="Chromosome 5"/>
</dbReference>
<accession>A0A9Q9AW77</accession>
<dbReference type="AlphaFoldDB" id="A0A9Q9AW77"/>
<proteinExistence type="predicted"/>
<name>A0A9Q9AW77_9PEZI</name>